<reference evidence="1" key="1">
    <citation type="submission" date="2016-10" db="EMBL/GenBank/DDBJ databases">
        <authorList>
            <person name="Benchimol M."/>
            <person name="Almeida L.G."/>
            <person name="Vasconcelos A.T."/>
            <person name="Perreira-Neves A."/>
            <person name="Rosa I.A."/>
            <person name="Tasca T."/>
            <person name="Bogo M.R."/>
            <person name="de Souza W."/>
        </authorList>
    </citation>
    <scope>NUCLEOTIDE SEQUENCE [LARGE SCALE GENOMIC DNA]</scope>
    <source>
        <strain evidence="1">K</strain>
    </source>
</reference>
<protein>
    <submittedName>
        <fullName evidence="1">Uncharacterized protein</fullName>
    </submittedName>
</protein>
<accession>A0A1J4K0F2</accession>
<gene>
    <name evidence="1" type="ORF">TRFO_28319</name>
</gene>
<evidence type="ECO:0000313" key="1">
    <source>
        <dbReference type="EMBL" id="OHT04216.1"/>
    </source>
</evidence>
<dbReference type="VEuPathDB" id="TrichDB:TRFO_28319"/>
<evidence type="ECO:0000313" key="2">
    <source>
        <dbReference type="Proteomes" id="UP000179807"/>
    </source>
</evidence>
<comment type="caution">
    <text evidence="1">The sequence shown here is derived from an EMBL/GenBank/DDBJ whole genome shotgun (WGS) entry which is preliminary data.</text>
</comment>
<dbReference type="GeneID" id="94840810"/>
<dbReference type="Proteomes" id="UP000179807">
    <property type="component" value="Unassembled WGS sequence"/>
</dbReference>
<proteinExistence type="predicted"/>
<sequence>MRNPLFDAPKAIDDKDILNEQEYLSSDEEVVEKVFSPRMTRSSSRSQAFLPRIQIQSDSSDFEEIQIIPEYKKFVLPPTPEPDDSAIDAEMQEKYSLTKYIHEIRST</sequence>
<dbReference type="RefSeq" id="XP_068357352.1">
    <property type="nucleotide sequence ID" value="XM_068506106.1"/>
</dbReference>
<keyword evidence="2" id="KW-1185">Reference proteome</keyword>
<name>A0A1J4K0F2_9EUKA</name>
<dbReference type="AlphaFoldDB" id="A0A1J4K0F2"/>
<dbReference type="EMBL" id="MLAK01000801">
    <property type="protein sequence ID" value="OHT04216.1"/>
    <property type="molecule type" value="Genomic_DNA"/>
</dbReference>
<organism evidence="1 2">
    <name type="scientific">Tritrichomonas foetus</name>
    <dbReference type="NCBI Taxonomy" id="1144522"/>
    <lineage>
        <taxon>Eukaryota</taxon>
        <taxon>Metamonada</taxon>
        <taxon>Parabasalia</taxon>
        <taxon>Tritrichomonadida</taxon>
        <taxon>Tritrichomonadidae</taxon>
        <taxon>Tritrichomonas</taxon>
    </lineage>
</organism>